<dbReference type="AlphaFoldDB" id="A0A401U2D3"/>
<reference evidence="2 3" key="1">
    <citation type="journal article" date="2018" name="Nat. Ecol. Evol.">
        <title>Shark genomes provide insights into elasmobranch evolution and the origin of vertebrates.</title>
        <authorList>
            <person name="Hara Y"/>
            <person name="Yamaguchi K"/>
            <person name="Onimaru K"/>
            <person name="Kadota M"/>
            <person name="Koyanagi M"/>
            <person name="Keeley SD"/>
            <person name="Tatsumi K"/>
            <person name="Tanaka K"/>
            <person name="Motone F"/>
            <person name="Kageyama Y"/>
            <person name="Nozu R"/>
            <person name="Adachi N"/>
            <person name="Nishimura O"/>
            <person name="Nakagawa R"/>
            <person name="Tanegashima C"/>
            <person name="Kiyatake I"/>
            <person name="Matsumoto R"/>
            <person name="Murakumo K"/>
            <person name="Nishida K"/>
            <person name="Terakita A"/>
            <person name="Kuratani S"/>
            <person name="Sato K"/>
            <person name="Hyodo S Kuraku.S."/>
        </authorList>
    </citation>
    <scope>NUCLEOTIDE SEQUENCE [LARGE SCALE GENOMIC DNA]</scope>
</reference>
<keyword evidence="1" id="KW-0812">Transmembrane</keyword>
<dbReference type="EMBL" id="BEZZ01257395">
    <property type="protein sequence ID" value="GCC49042.1"/>
    <property type="molecule type" value="Genomic_DNA"/>
</dbReference>
<evidence type="ECO:0000256" key="1">
    <source>
        <dbReference type="SAM" id="Phobius"/>
    </source>
</evidence>
<keyword evidence="1" id="KW-0472">Membrane</keyword>
<evidence type="ECO:0000313" key="3">
    <source>
        <dbReference type="Proteomes" id="UP000287033"/>
    </source>
</evidence>
<name>A0A401U2D3_CHIPU</name>
<organism evidence="2 3">
    <name type="scientific">Chiloscyllium punctatum</name>
    <name type="common">Brownbanded bambooshark</name>
    <name type="synonym">Hemiscyllium punctatum</name>
    <dbReference type="NCBI Taxonomy" id="137246"/>
    <lineage>
        <taxon>Eukaryota</taxon>
        <taxon>Metazoa</taxon>
        <taxon>Chordata</taxon>
        <taxon>Craniata</taxon>
        <taxon>Vertebrata</taxon>
        <taxon>Chondrichthyes</taxon>
        <taxon>Elasmobranchii</taxon>
        <taxon>Galeomorphii</taxon>
        <taxon>Galeoidea</taxon>
        <taxon>Orectolobiformes</taxon>
        <taxon>Hemiscylliidae</taxon>
        <taxon>Chiloscyllium</taxon>
    </lineage>
</organism>
<dbReference type="Proteomes" id="UP000287033">
    <property type="component" value="Unassembled WGS sequence"/>
</dbReference>
<evidence type="ECO:0000313" key="2">
    <source>
        <dbReference type="EMBL" id="GCC49042.1"/>
    </source>
</evidence>
<sequence>MKLRLGAVIGLCVYMKLRLGAIIGAVYVYGAQAGSSNQGSVCVYGA</sequence>
<protein>
    <submittedName>
        <fullName evidence="2">Uncharacterized protein</fullName>
    </submittedName>
</protein>
<feature type="transmembrane region" description="Helical" evidence="1">
    <location>
        <begin position="7"/>
        <end position="29"/>
    </location>
</feature>
<keyword evidence="1" id="KW-1133">Transmembrane helix</keyword>
<proteinExistence type="predicted"/>
<feature type="non-terminal residue" evidence="2">
    <location>
        <position position="46"/>
    </location>
</feature>
<comment type="caution">
    <text evidence="2">The sequence shown here is derived from an EMBL/GenBank/DDBJ whole genome shotgun (WGS) entry which is preliminary data.</text>
</comment>
<accession>A0A401U2D3</accession>
<gene>
    <name evidence="2" type="ORF">chiPu_0033215</name>
</gene>
<keyword evidence="3" id="KW-1185">Reference proteome</keyword>